<dbReference type="EMBL" id="CAJVPI010000283">
    <property type="protein sequence ID" value="CAG8513024.1"/>
    <property type="molecule type" value="Genomic_DNA"/>
</dbReference>
<accession>A0A9N9F6J1</accession>
<organism evidence="1 2">
    <name type="scientific">Paraglomus brasilianum</name>
    <dbReference type="NCBI Taxonomy" id="144538"/>
    <lineage>
        <taxon>Eukaryota</taxon>
        <taxon>Fungi</taxon>
        <taxon>Fungi incertae sedis</taxon>
        <taxon>Mucoromycota</taxon>
        <taxon>Glomeromycotina</taxon>
        <taxon>Glomeromycetes</taxon>
        <taxon>Paraglomerales</taxon>
        <taxon>Paraglomeraceae</taxon>
        <taxon>Paraglomus</taxon>
    </lineage>
</organism>
<proteinExistence type="predicted"/>
<protein>
    <submittedName>
        <fullName evidence="1">8697_t:CDS:1</fullName>
    </submittedName>
</protein>
<keyword evidence="2" id="KW-1185">Reference proteome</keyword>
<dbReference type="Proteomes" id="UP000789739">
    <property type="component" value="Unassembled WGS sequence"/>
</dbReference>
<comment type="caution">
    <text evidence="1">The sequence shown here is derived from an EMBL/GenBank/DDBJ whole genome shotgun (WGS) entry which is preliminary data.</text>
</comment>
<reference evidence="1" key="1">
    <citation type="submission" date="2021-06" db="EMBL/GenBank/DDBJ databases">
        <authorList>
            <person name="Kallberg Y."/>
            <person name="Tangrot J."/>
            <person name="Rosling A."/>
        </authorList>
    </citation>
    <scope>NUCLEOTIDE SEQUENCE</scope>
    <source>
        <strain evidence="1">BR232B</strain>
    </source>
</reference>
<dbReference type="AlphaFoldDB" id="A0A9N9F6J1"/>
<gene>
    <name evidence="1" type="ORF">PBRASI_LOCUS3214</name>
</gene>
<evidence type="ECO:0000313" key="2">
    <source>
        <dbReference type="Proteomes" id="UP000789739"/>
    </source>
</evidence>
<evidence type="ECO:0000313" key="1">
    <source>
        <dbReference type="EMBL" id="CAG8513024.1"/>
    </source>
</evidence>
<name>A0A9N9F6J1_9GLOM</name>
<sequence>MWARNHSTNDRTEVGHITSRINIFSFPIDMTELDTKARNIVMSQLVQLQHLIAKEREKDREELIDARNEFRRIEHNKC</sequence>